<accession>A0AAV6YWP1</accession>
<proteinExistence type="predicted"/>
<feature type="non-terminal residue" evidence="2">
    <location>
        <position position="1"/>
    </location>
</feature>
<evidence type="ECO:0000259" key="1">
    <source>
        <dbReference type="Pfam" id="PF01331"/>
    </source>
</evidence>
<evidence type="ECO:0000313" key="2">
    <source>
        <dbReference type="EMBL" id="KAG8539609.1"/>
    </source>
</evidence>
<evidence type="ECO:0000313" key="3">
    <source>
        <dbReference type="Proteomes" id="UP000824782"/>
    </source>
</evidence>
<dbReference type="Proteomes" id="UP000824782">
    <property type="component" value="Unassembled WGS sequence"/>
</dbReference>
<dbReference type="Gene3D" id="3.30.470.30">
    <property type="entry name" value="DNA ligase/mRNA capping enzyme"/>
    <property type="match status" value="1"/>
</dbReference>
<sequence>GAVFLEGITVKNVTQITTQPKLGEIQRKCQQFSSWGGSGFPGAQPVSMDRKNIKFLEQKTYKVSWKADGTR</sequence>
<protein>
    <recommendedName>
        <fullName evidence="1">mRNA capping enzyme adenylation domain-containing protein</fullName>
    </recommendedName>
</protein>
<dbReference type="SUPFAM" id="SSF56091">
    <property type="entry name" value="DNA ligase/mRNA capping enzyme, catalytic domain"/>
    <property type="match status" value="1"/>
</dbReference>
<reference evidence="2" key="1">
    <citation type="thesis" date="2020" institute="ProQuest LLC" country="789 East Eisenhower Parkway, Ann Arbor, MI, USA">
        <title>Comparative Genomics and Chromosome Evolution.</title>
        <authorList>
            <person name="Mudd A.B."/>
        </authorList>
    </citation>
    <scope>NUCLEOTIDE SEQUENCE</scope>
    <source>
        <strain evidence="2">237g6f4</strain>
        <tissue evidence="2">Blood</tissue>
    </source>
</reference>
<dbReference type="Gene3D" id="3.30.1490.430">
    <property type="match status" value="1"/>
</dbReference>
<dbReference type="GO" id="GO:0005524">
    <property type="term" value="F:ATP binding"/>
    <property type="evidence" value="ECO:0007669"/>
    <property type="project" value="InterPro"/>
</dbReference>
<dbReference type="GO" id="GO:0006370">
    <property type="term" value="P:7-methylguanosine mRNA capping"/>
    <property type="evidence" value="ECO:0007669"/>
    <property type="project" value="InterPro"/>
</dbReference>
<gene>
    <name evidence="2" type="ORF">GDO81_020644</name>
</gene>
<name>A0AAV6YWP1_ENGPU</name>
<dbReference type="GO" id="GO:0004484">
    <property type="term" value="F:mRNA guanylyltransferase activity"/>
    <property type="evidence" value="ECO:0007669"/>
    <property type="project" value="InterPro"/>
</dbReference>
<dbReference type="EMBL" id="WNYA01013900">
    <property type="protein sequence ID" value="KAG8539609.1"/>
    <property type="molecule type" value="Genomic_DNA"/>
</dbReference>
<dbReference type="InterPro" id="IPR001339">
    <property type="entry name" value="mRNA_cap_enzyme_adenylation"/>
</dbReference>
<dbReference type="AlphaFoldDB" id="A0AAV6YWP1"/>
<keyword evidence="3" id="KW-1185">Reference proteome</keyword>
<comment type="caution">
    <text evidence="2">The sequence shown here is derived from an EMBL/GenBank/DDBJ whole genome shotgun (WGS) entry which is preliminary data.</text>
</comment>
<organism evidence="2 3">
    <name type="scientific">Engystomops pustulosus</name>
    <name type="common">Tungara frog</name>
    <name type="synonym">Physalaemus pustulosus</name>
    <dbReference type="NCBI Taxonomy" id="76066"/>
    <lineage>
        <taxon>Eukaryota</taxon>
        <taxon>Metazoa</taxon>
        <taxon>Chordata</taxon>
        <taxon>Craniata</taxon>
        <taxon>Vertebrata</taxon>
        <taxon>Euteleostomi</taxon>
        <taxon>Amphibia</taxon>
        <taxon>Batrachia</taxon>
        <taxon>Anura</taxon>
        <taxon>Neobatrachia</taxon>
        <taxon>Hyloidea</taxon>
        <taxon>Leptodactylidae</taxon>
        <taxon>Leiuperinae</taxon>
        <taxon>Engystomops</taxon>
    </lineage>
</organism>
<dbReference type="Pfam" id="PF01331">
    <property type="entry name" value="mRNA_cap_enzyme"/>
    <property type="match status" value="1"/>
</dbReference>
<feature type="domain" description="mRNA capping enzyme adenylation" evidence="1">
    <location>
        <begin position="44"/>
        <end position="71"/>
    </location>
</feature>